<evidence type="ECO:0000313" key="2">
    <source>
        <dbReference type="Proteomes" id="UP000694892"/>
    </source>
</evidence>
<organism evidence="1 2">
    <name type="scientific">Xenopus laevis</name>
    <name type="common">African clawed frog</name>
    <dbReference type="NCBI Taxonomy" id="8355"/>
    <lineage>
        <taxon>Eukaryota</taxon>
        <taxon>Metazoa</taxon>
        <taxon>Chordata</taxon>
        <taxon>Craniata</taxon>
        <taxon>Vertebrata</taxon>
        <taxon>Euteleostomi</taxon>
        <taxon>Amphibia</taxon>
        <taxon>Batrachia</taxon>
        <taxon>Anura</taxon>
        <taxon>Pipoidea</taxon>
        <taxon>Pipidae</taxon>
        <taxon>Xenopodinae</taxon>
        <taxon>Xenopus</taxon>
        <taxon>Xenopus</taxon>
    </lineage>
</organism>
<proteinExistence type="predicted"/>
<dbReference type="EMBL" id="CM004481">
    <property type="protein sequence ID" value="OCT66426.1"/>
    <property type="molecule type" value="Genomic_DNA"/>
</dbReference>
<gene>
    <name evidence="1" type="ORF">XELAEV_18042676mg</name>
</gene>
<name>A0A974C598_XENLA</name>
<evidence type="ECO:0000313" key="1">
    <source>
        <dbReference type="EMBL" id="OCT66426.1"/>
    </source>
</evidence>
<protein>
    <submittedName>
        <fullName evidence="1">Uncharacterized protein</fullName>
    </submittedName>
</protein>
<accession>A0A974C598</accession>
<dbReference type="AlphaFoldDB" id="A0A974C598"/>
<reference evidence="2" key="1">
    <citation type="journal article" date="2016" name="Nature">
        <title>Genome evolution in the allotetraploid frog Xenopus laevis.</title>
        <authorList>
            <person name="Session A.M."/>
            <person name="Uno Y."/>
            <person name="Kwon T."/>
            <person name="Chapman J.A."/>
            <person name="Toyoda A."/>
            <person name="Takahashi S."/>
            <person name="Fukui A."/>
            <person name="Hikosaka A."/>
            <person name="Suzuki A."/>
            <person name="Kondo M."/>
            <person name="van Heeringen S.J."/>
            <person name="Quigley I."/>
            <person name="Heinz S."/>
            <person name="Ogino H."/>
            <person name="Ochi H."/>
            <person name="Hellsten U."/>
            <person name="Lyons J.B."/>
            <person name="Simakov O."/>
            <person name="Putnam N."/>
            <person name="Stites J."/>
            <person name="Kuroki Y."/>
            <person name="Tanaka T."/>
            <person name="Michiue T."/>
            <person name="Watanabe M."/>
            <person name="Bogdanovic O."/>
            <person name="Lister R."/>
            <person name="Georgiou G."/>
            <person name="Paranjpe S.S."/>
            <person name="van Kruijsbergen I."/>
            <person name="Shu S."/>
            <person name="Carlson J."/>
            <person name="Kinoshita T."/>
            <person name="Ohta Y."/>
            <person name="Mawaribuchi S."/>
            <person name="Jenkins J."/>
            <person name="Grimwood J."/>
            <person name="Schmutz J."/>
            <person name="Mitros T."/>
            <person name="Mozaffari S.V."/>
            <person name="Suzuki Y."/>
            <person name="Haramoto Y."/>
            <person name="Yamamoto T.S."/>
            <person name="Takagi C."/>
            <person name="Heald R."/>
            <person name="Miller K."/>
            <person name="Haudenschild C."/>
            <person name="Kitzman J."/>
            <person name="Nakayama T."/>
            <person name="Izutsu Y."/>
            <person name="Robert J."/>
            <person name="Fortriede J."/>
            <person name="Burns K."/>
            <person name="Lotay V."/>
            <person name="Karimi K."/>
            <person name="Yasuoka Y."/>
            <person name="Dichmann D.S."/>
            <person name="Flajnik M.F."/>
            <person name="Houston D.W."/>
            <person name="Shendure J."/>
            <person name="DuPasquier L."/>
            <person name="Vize P.D."/>
            <person name="Zorn A.M."/>
            <person name="Ito M."/>
            <person name="Marcotte E.M."/>
            <person name="Wallingford J.B."/>
            <person name="Ito Y."/>
            <person name="Asashima M."/>
            <person name="Ueno N."/>
            <person name="Matsuda Y."/>
            <person name="Veenstra G.J."/>
            <person name="Fujiyama A."/>
            <person name="Harland R.M."/>
            <person name="Taira M."/>
            <person name="Rokhsar D.S."/>
        </authorList>
    </citation>
    <scope>NUCLEOTIDE SEQUENCE [LARGE SCALE GENOMIC DNA]</scope>
    <source>
        <strain evidence="2">J</strain>
    </source>
</reference>
<dbReference type="Proteomes" id="UP000694892">
    <property type="component" value="Chromosome 8S"/>
</dbReference>
<sequence length="97" mass="11065">MENHKCSCINCFAFSATCRVHGIIKLCTCACGPPKDFYGLHVPRTPLTYRTYLTALKDMAFKADIYKKRFHLGPCGVQMGCEQEDWSRTRTGLVKRK</sequence>